<name>A0ABR0R2I7_GOSAR</name>
<evidence type="ECO:0000313" key="2">
    <source>
        <dbReference type="Proteomes" id="UP001358586"/>
    </source>
</evidence>
<gene>
    <name evidence="1" type="ORF">PVK06_001913</name>
</gene>
<keyword evidence="2" id="KW-1185">Reference proteome</keyword>
<reference evidence="1 2" key="1">
    <citation type="submission" date="2023-03" db="EMBL/GenBank/DDBJ databases">
        <title>WGS of Gossypium arboreum.</title>
        <authorList>
            <person name="Yu D."/>
        </authorList>
    </citation>
    <scope>NUCLEOTIDE SEQUENCE [LARGE SCALE GENOMIC DNA]</scope>
    <source>
        <tissue evidence="1">Leaf</tissue>
    </source>
</reference>
<dbReference type="EMBL" id="JARKNE010000001">
    <property type="protein sequence ID" value="KAK5845705.1"/>
    <property type="molecule type" value="Genomic_DNA"/>
</dbReference>
<organism evidence="1 2">
    <name type="scientific">Gossypium arboreum</name>
    <name type="common">Tree cotton</name>
    <name type="synonym">Gossypium nanking</name>
    <dbReference type="NCBI Taxonomy" id="29729"/>
    <lineage>
        <taxon>Eukaryota</taxon>
        <taxon>Viridiplantae</taxon>
        <taxon>Streptophyta</taxon>
        <taxon>Embryophyta</taxon>
        <taxon>Tracheophyta</taxon>
        <taxon>Spermatophyta</taxon>
        <taxon>Magnoliopsida</taxon>
        <taxon>eudicotyledons</taxon>
        <taxon>Gunneridae</taxon>
        <taxon>Pentapetalae</taxon>
        <taxon>rosids</taxon>
        <taxon>malvids</taxon>
        <taxon>Malvales</taxon>
        <taxon>Malvaceae</taxon>
        <taxon>Malvoideae</taxon>
        <taxon>Gossypium</taxon>
    </lineage>
</organism>
<protein>
    <submittedName>
        <fullName evidence="1">Uncharacterized protein</fullName>
    </submittedName>
</protein>
<evidence type="ECO:0000313" key="1">
    <source>
        <dbReference type="EMBL" id="KAK5845705.1"/>
    </source>
</evidence>
<accession>A0ABR0R2I7</accession>
<sequence length="115" mass="12935">MNPSVRTCILQQQVCRLLCHTPSCTIRRLRQSSTTIERLRWPSRTINPCRSGIIDLCRAQSSTNKPYRLPSSAIECHWKQSGLVEPCVLPADGSNRNFFDNFLAIMADPSTLGNS</sequence>
<comment type="caution">
    <text evidence="1">The sequence shown here is derived from an EMBL/GenBank/DDBJ whole genome shotgun (WGS) entry which is preliminary data.</text>
</comment>
<proteinExistence type="predicted"/>
<dbReference type="Proteomes" id="UP001358586">
    <property type="component" value="Chromosome 1"/>
</dbReference>